<dbReference type="OrthoDB" id="10265389at2759"/>
<feature type="transmembrane region" description="Helical" evidence="1">
    <location>
        <begin position="363"/>
        <end position="382"/>
    </location>
</feature>
<feature type="transmembrane region" description="Helical" evidence="1">
    <location>
        <begin position="516"/>
        <end position="540"/>
    </location>
</feature>
<feature type="transmembrane region" description="Helical" evidence="1">
    <location>
        <begin position="440"/>
        <end position="460"/>
    </location>
</feature>
<dbReference type="RefSeq" id="XP_030766793.1">
    <property type="nucleotide sequence ID" value="XM_030910933.1"/>
</dbReference>
<keyword evidence="1" id="KW-0472">Membrane</keyword>
<feature type="transmembrane region" description="Helical" evidence="1">
    <location>
        <begin position="389"/>
        <end position="410"/>
    </location>
</feature>
<evidence type="ECO:0000256" key="2">
    <source>
        <dbReference type="SAM" id="SignalP"/>
    </source>
</evidence>
<feature type="transmembrane region" description="Helical" evidence="1">
    <location>
        <begin position="472"/>
        <end position="496"/>
    </location>
</feature>
<dbReference type="FunCoup" id="A0A6J2YRT8">
    <property type="interactions" value="13"/>
</dbReference>
<feature type="transmembrane region" description="Helical" evidence="1">
    <location>
        <begin position="552"/>
        <end position="575"/>
    </location>
</feature>
<dbReference type="GO" id="GO:0016747">
    <property type="term" value="F:acyltransferase activity, transferring groups other than amino-acyl groups"/>
    <property type="evidence" value="ECO:0007669"/>
    <property type="project" value="InterPro"/>
</dbReference>
<feature type="chain" id="PRO_5026909697" evidence="2">
    <location>
        <begin position="20"/>
        <end position="650"/>
    </location>
</feature>
<feature type="transmembrane region" description="Helical" evidence="1">
    <location>
        <begin position="581"/>
        <end position="604"/>
    </location>
</feature>
<dbReference type="PANTHER" id="PTHR11161:SF22">
    <property type="entry name" value="ACYLTRANSFERASE 3 DOMAIN-CONTAINING PROTEIN-RELATED"/>
    <property type="match status" value="1"/>
</dbReference>
<gene>
    <name evidence="5" type="primary">LOC115890638</name>
</gene>
<evidence type="ECO:0000313" key="4">
    <source>
        <dbReference type="Proteomes" id="UP000504635"/>
    </source>
</evidence>
<keyword evidence="1" id="KW-1133">Transmembrane helix</keyword>
<sequence>MRHGVLVLVILTYFHEGKSQVTDKQYALMPELFYMDNFDQCMLHGDEALYCFFTYELKPTTDNNVIWNIIQNVSSKPENYNHTKLRHGLCVPTSCSRDYAASGSEVEAIQNCYSRKLALLGLTGNVSALDCQTNTSRYPVDIYDWAAGGVFVLYISFLIFASLYEKIVLRRSIQKSKTTGGRILEAFSIFKNWKRLTSISENSDHKKLRIIQGLRFYTMFCVIMSHTLMATFGGPIANTQYTENVTKKSLNMLVAQGYYIVQTFFIISAFLFSYQFFNVKSHHKEIKSSFFFYAAFLRYIRITPTLFVVWAIHSTWNVHFSTGPLWDAAVGKEYRNCRQNGWTNFLFINNYVNTKEMCLRQTWFLAADMQLFLAGLVVLFIINKYPKSIYYIFGVILTTGFVLPGIVAYVKDHDILYRQYPEILYDFNCLKMPIYSDLVISTHTNMFGFFLGMLFGYLFFQYKDQDLRQHKILVVLWWILTFGLCLSTIFVAGIFYDPNFKYTALDSAVYWACGKNLFALGMCIAVLGLTHRIGWFVLWLMDNDIVQILGRLTFSCYLIHVLFIQMKLGFVRYPISANDTMLFIEVIGDVGVSYVAGLVLCLVIEMPISAIQKMFLSNTPKPKISANKYIKAVDLNKQDVRQEEAASTKI</sequence>
<dbReference type="PANTHER" id="PTHR11161">
    <property type="entry name" value="O-ACYLTRANSFERASE"/>
    <property type="match status" value="1"/>
</dbReference>
<evidence type="ECO:0000256" key="1">
    <source>
        <dbReference type="SAM" id="Phobius"/>
    </source>
</evidence>
<keyword evidence="4" id="KW-1185">Reference proteome</keyword>
<dbReference type="InterPro" id="IPR002656">
    <property type="entry name" value="Acyl_transf_3_dom"/>
</dbReference>
<dbReference type="InterPro" id="IPR052728">
    <property type="entry name" value="O2_lipid_transport_reg"/>
</dbReference>
<feature type="domain" description="Acyltransferase 3" evidence="3">
    <location>
        <begin position="211"/>
        <end position="604"/>
    </location>
</feature>
<evidence type="ECO:0000259" key="3">
    <source>
        <dbReference type="Pfam" id="PF01757"/>
    </source>
</evidence>
<reference evidence="5" key="1">
    <citation type="submission" date="2025-08" db="UniProtKB">
        <authorList>
            <consortium name="RefSeq"/>
        </authorList>
    </citation>
    <scope>IDENTIFICATION</scope>
    <source>
        <tissue evidence="5">Gonads</tissue>
    </source>
</reference>
<protein>
    <submittedName>
        <fullName evidence="5">Nose resistant to fluoxetine protein 6-like</fullName>
    </submittedName>
</protein>
<dbReference type="GeneID" id="115890638"/>
<proteinExistence type="predicted"/>
<organism evidence="4 5">
    <name type="scientific">Sitophilus oryzae</name>
    <name type="common">Rice weevil</name>
    <name type="synonym">Curculio oryzae</name>
    <dbReference type="NCBI Taxonomy" id="7048"/>
    <lineage>
        <taxon>Eukaryota</taxon>
        <taxon>Metazoa</taxon>
        <taxon>Ecdysozoa</taxon>
        <taxon>Arthropoda</taxon>
        <taxon>Hexapoda</taxon>
        <taxon>Insecta</taxon>
        <taxon>Pterygota</taxon>
        <taxon>Neoptera</taxon>
        <taxon>Endopterygota</taxon>
        <taxon>Coleoptera</taxon>
        <taxon>Polyphaga</taxon>
        <taxon>Cucujiformia</taxon>
        <taxon>Curculionidae</taxon>
        <taxon>Dryophthorinae</taxon>
        <taxon>Sitophilus</taxon>
    </lineage>
</organism>
<feature type="transmembrane region" description="Helical" evidence="1">
    <location>
        <begin position="145"/>
        <end position="164"/>
    </location>
</feature>
<dbReference type="Pfam" id="PF01757">
    <property type="entry name" value="Acyl_transf_3"/>
    <property type="match status" value="1"/>
</dbReference>
<dbReference type="KEGG" id="soy:115890638"/>
<dbReference type="InParanoid" id="A0A6J2YRT8"/>
<feature type="signal peptide" evidence="2">
    <location>
        <begin position="1"/>
        <end position="19"/>
    </location>
</feature>
<feature type="transmembrane region" description="Helical" evidence="1">
    <location>
        <begin position="289"/>
        <end position="312"/>
    </location>
</feature>
<accession>A0A6J2YRT8</accession>
<dbReference type="Proteomes" id="UP000504635">
    <property type="component" value="Unplaced"/>
</dbReference>
<name>A0A6J2YRT8_SITOR</name>
<feature type="transmembrane region" description="Helical" evidence="1">
    <location>
        <begin position="257"/>
        <end position="277"/>
    </location>
</feature>
<keyword evidence="1" id="KW-0812">Transmembrane</keyword>
<dbReference type="AlphaFoldDB" id="A0A6J2YRT8"/>
<evidence type="ECO:0000313" key="5">
    <source>
        <dbReference type="RefSeq" id="XP_030766793.1"/>
    </source>
</evidence>
<feature type="transmembrane region" description="Helical" evidence="1">
    <location>
        <begin position="216"/>
        <end position="237"/>
    </location>
</feature>
<keyword evidence="2" id="KW-0732">Signal</keyword>